<accession>A0A081C657</accession>
<dbReference type="InterPro" id="IPR014825">
    <property type="entry name" value="DNA_alkylation"/>
</dbReference>
<gene>
    <name evidence="1" type="ORF">U27_07050</name>
</gene>
<dbReference type="CDD" id="cd06561">
    <property type="entry name" value="AlkD_like"/>
    <property type="match status" value="1"/>
</dbReference>
<keyword evidence="2" id="KW-1185">Reference proteome</keyword>
<organism evidence="1">
    <name type="scientific">Vecturithrix granuli</name>
    <dbReference type="NCBI Taxonomy" id="1499967"/>
    <lineage>
        <taxon>Bacteria</taxon>
        <taxon>Candidatus Moduliflexota</taxon>
        <taxon>Candidatus Vecturitrichia</taxon>
        <taxon>Candidatus Vecturitrichales</taxon>
        <taxon>Candidatus Vecturitrichaceae</taxon>
        <taxon>Candidatus Vecturithrix</taxon>
    </lineage>
</organism>
<dbReference type="PANTHER" id="PTHR34070:SF1">
    <property type="entry name" value="DNA ALKYLATION REPAIR PROTEIN"/>
    <property type="match status" value="1"/>
</dbReference>
<dbReference type="STRING" id="1499967.U27_07050"/>
<dbReference type="EMBL" id="DF820471">
    <property type="protein sequence ID" value="GAK60062.1"/>
    <property type="molecule type" value="Genomic_DNA"/>
</dbReference>
<evidence type="ECO:0000313" key="2">
    <source>
        <dbReference type="Proteomes" id="UP000030661"/>
    </source>
</evidence>
<dbReference type="PANTHER" id="PTHR34070">
    <property type="entry name" value="ARMADILLO-TYPE FOLD"/>
    <property type="match status" value="1"/>
</dbReference>
<dbReference type="SUPFAM" id="SSF48371">
    <property type="entry name" value="ARM repeat"/>
    <property type="match status" value="1"/>
</dbReference>
<dbReference type="Gene3D" id="1.25.10.90">
    <property type="match status" value="1"/>
</dbReference>
<dbReference type="HOGENOM" id="CLU_079880_2_0_0"/>
<sequence length="235" mass="27574">MSNIIDKIRQELKQKADEHTQQSGQKFFKEPVQFYGVKTAVVTKIGKDYFKEIKGKSKGEIFTLCDELWKSGYMEESFIACNWSYFLRKSYEPQDFLVFERWVNEYVSNWASCDTLCNHTIGAFLEMYPEYVSNLKIWGTSPNRWMRRAAAVSLIIPAKQGKFLQDIFEIADILLVDQEDLVQKGYGWMLKAASHTHQQEVFEYVLANKTRMPRTALRYAIEKMPKELKNKAMEK</sequence>
<dbReference type="InterPro" id="IPR016024">
    <property type="entry name" value="ARM-type_fold"/>
</dbReference>
<dbReference type="eggNOG" id="COG4912">
    <property type="taxonomic scope" value="Bacteria"/>
</dbReference>
<proteinExistence type="predicted"/>
<name>A0A081C657_VECG1</name>
<dbReference type="Pfam" id="PF08713">
    <property type="entry name" value="DNA_alkylation"/>
    <property type="match status" value="1"/>
</dbReference>
<dbReference type="Proteomes" id="UP000030661">
    <property type="component" value="Unassembled WGS sequence"/>
</dbReference>
<protein>
    <submittedName>
        <fullName evidence="1">DNA alkylation repair enzyme</fullName>
    </submittedName>
</protein>
<evidence type="ECO:0000313" key="1">
    <source>
        <dbReference type="EMBL" id="GAK60062.1"/>
    </source>
</evidence>
<reference evidence="1" key="1">
    <citation type="journal article" date="2015" name="PeerJ">
        <title>First genomic representation of candidate bacterial phylum KSB3 points to enhanced environmental sensing as a trigger of wastewater bulking.</title>
        <authorList>
            <person name="Sekiguchi Y."/>
            <person name="Ohashi A."/>
            <person name="Parks D.H."/>
            <person name="Yamauchi T."/>
            <person name="Tyson G.W."/>
            <person name="Hugenholtz P."/>
        </authorList>
    </citation>
    <scope>NUCLEOTIDE SEQUENCE [LARGE SCALE GENOMIC DNA]</scope>
</reference>
<dbReference type="AlphaFoldDB" id="A0A081C657"/>